<evidence type="ECO:0000313" key="1">
    <source>
        <dbReference type="EMBL" id="EPX84746.1"/>
    </source>
</evidence>
<proteinExistence type="predicted"/>
<protein>
    <submittedName>
        <fullName evidence="1">Uncharacterized protein</fullName>
    </submittedName>
</protein>
<accession>S9QTQ9</accession>
<name>S9QTQ9_9RHOB</name>
<gene>
    <name evidence="1" type="ORF">Salmuc_01319</name>
</gene>
<sequence>MGSFNATCAVSGLPVEYDDEVRLIFLAKAPRYGRRGGGPAGILMNAHDSWAPICCPMKGRYEDYGKVAVADPKDPVALDFQCLLAAALSELGEGANAHQEPATAKMDMFDLSLVQGLCKKDRVFAEPVAHLKERTGPVPVGYMLVHEDVYQGRRQCSIQSAQRLGGGEGGY</sequence>
<dbReference type="HOGENOM" id="CLU_1561793_0_0_5"/>
<keyword evidence="2" id="KW-1185">Reference proteome</keyword>
<reference evidence="2" key="1">
    <citation type="journal article" date="2014" name="Stand. Genomic Sci.">
        <title>Genome sequence of the exopolysaccharide-producing Salipiger mucosus type strain (DSM 16094(T)), a moderately halophilic member of the Roseobacter clade.</title>
        <authorList>
            <person name="Riedel T."/>
            <person name="Spring S."/>
            <person name="Fiebig A."/>
            <person name="Petersen J."/>
            <person name="Kyrpides N.C."/>
            <person name="Goker M."/>
            <person name="Klenk H.P."/>
        </authorList>
    </citation>
    <scope>NUCLEOTIDE SEQUENCE [LARGE SCALE GENOMIC DNA]</scope>
    <source>
        <strain evidence="2">DSM 16094</strain>
    </source>
</reference>
<organism evidence="1 2">
    <name type="scientific">Salipiger mucosus DSM 16094</name>
    <dbReference type="NCBI Taxonomy" id="1123237"/>
    <lineage>
        <taxon>Bacteria</taxon>
        <taxon>Pseudomonadati</taxon>
        <taxon>Pseudomonadota</taxon>
        <taxon>Alphaproteobacteria</taxon>
        <taxon>Rhodobacterales</taxon>
        <taxon>Roseobacteraceae</taxon>
        <taxon>Salipiger</taxon>
    </lineage>
</organism>
<dbReference type="Proteomes" id="UP000015347">
    <property type="component" value="Unassembled WGS sequence"/>
</dbReference>
<dbReference type="RefSeq" id="WP_020042181.1">
    <property type="nucleotide sequence ID" value="NZ_KE557274.1"/>
</dbReference>
<dbReference type="STRING" id="1123237.Salmuc_01319"/>
<evidence type="ECO:0000313" key="2">
    <source>
        <dbReference type="Proteomes" id="UP000015347"/>
    </source>
</evidence>
<dbReference type="AlphaFoldDB" id="S9QTQ9"/>
<dbReference type="EMBL" id="APVH01000012">
    <property type="protein sequence ID" value="EPX84746.1"/>
    <property type="molecule type" value="Genomic_DNA"/>
</dbReference>
<comment type="caution">
    <text evidence="1">The sequence shown here is derived from an EMBL/GenBank/DDBJ whole genome shotgun (WGS) entry which is preliminary data.</text>
</comment>